<dbReference type="EMBL" id="FNZN01000004">
    <property type="protein sequence ID" value="SEL49048.1"/>
    <property type="molecule type" value="Genomic_DNA"/>
</dbReference>
<evidence type="ECO:0000256" key="4">
    <source>
        <dbReference type="ARBA" id="ARBA00022723"/>
    </source>
</evidence>
<gene>
    <name evidence="11" type="ORF">SAMN04488008_10427</name>
</gene>
<evidence type="ECO:0000256" key="5">
    <source>
        <dbReference type="ARBA" id="ARBA00022801"/>
    </source>
</evidence>
<protein>
    <submittedName>
        <fullName evidence="11">Putative endopeptidase</fullName>
    </submittedName>
</protein>
<evidence type="ECO:0000256" key="8">
    <source>
        <dbReference type="SAM" id="SignalP"/>
    </source>
</evidence>
<dbReference type="AlphaFoldDB" id="A0A1H7QMV5"/>
<dbReference type="PANTHER" id="PTHR11733">
    <property type="entry name" value="ZINC METALLOPROTEASE FAMILY M13 NEPRILYSIN-RELATED"/>
    <property type="match status" value="1"/>
</dbReference>
<evidence type="ECO:0000256" key="2">
    <source>
        <dbReference type="ARBA" id="ARBA00007357"/>
    </source>
</evidence>
<evidence type="ECO:0000259" key="10">
    <source>
        <dbReference type="Pfam" id="PF05649"/>
    </source>
</evidence>
<feature type="chain" id="PRO_5011737598" evidence="8">
    <location>
        <begin position="22"/>
        <end position="682"/>
    </location>
</feature>
<organism evidence="11 12">
    <name type="scientific">Maribacter orientalis</name>
    <dbReference type="NCBI Taxonomy" id="228957"/>
    <lineage>
        <taxon>Bacteria</taxon>
        <taxon>Pseudomonadati</taxon>
        <taxon>Bacteroidota</taxon>
        <taxon>Flavobacteriia</taxon>
        <taxon>Flavobacteriales</taxon>
        <taxon>Flavobacteriaceae</taxon>
        <taxon>Maribacter</taxon>
    </lineage>
</organism>
<evidence type="ECO:0000256" key="1">
    <source>
        <dbReference type="ARBA" id="ARBA00001947"/>
    </source>
</evidence>
<sequence length="682" mass="75917">MKKIYLLAAGLVALSSCKEEAKTTAEVDKIPGIVIANMDTTQNPKSDFYNYVNGNWMKFTEIPDDRTSWGGFSVLRKSTDDDVLKILATAKESGNYAADTDQAKALAIFDTKLDSAARNEAGITPLQPALEAIASVKNLKDLQTVLATNAAVSSPFLSIGAGADLNNSSMNAVYLGANGLGLPDRDFYLEQDEKSIEIREEYKKHISKMLQRLGDTEADATKAADKILAMETKLAEPRLDKVESRDARNYNNPRSIADADKMLTTIDLNKLISDLGITKKFDTLLVTQLRYTEALDKFLKETPIEDIKSLVRWDTFNSAAGRLTTDIETADWEFYSKYLSGAKEQRAADERALATVNNTVGEALGQLYVDAKFPPEAKAKAELMIANVIEAFKERISVLDWMSDSTKTKAIEKLDKFTVKIAYPDKWEDYSTMNVSKDKSYFENMTAVDKWGELKNFAEIGEPVDKTEWGMSPQTVNAYFNPLNNEIVFPAAILQPPFYNYTADEAVNYGGIGAVIGHEISHAFDDSGSRFDADGNLKNWWTDEDLKAFTERADALAVQYDSVSVLEGVNVNGKFTLGENIGDLGGLLGAYDGLQRYYAENGRPEDIDGFTPEQRFFMSWATVWRTKSRDEALRTQIKTDPHSPGMVRATQPLLNIQEFYDAFGIKEGDAMYLAPEKRVSIW</sequence>
<dbReference type="Pfam" id="PF01431">
    <property type="entry name" value="Peptidase_M13"/>
    <property type="match status" value="1"/>
</dbReference>
<proteinExistence type="inferred from homology"/>
<dbReference type="PROSITE" id="PS51257">
    <property type="entry name" value="PROKAR_LIPOPROTEIN"/>
    <property type="match status" value="1"/>
</dbReference>
<dbReference type="STRING" id="228957.SAMN04488008_10427"/>
<keyword evidence="6" id="KW-0862">Zinc</keyword>
<evidence type="ECO:0000313" key="12">
    <source>
        <dbReference type="Proteomes" id="UP000198990"/>
    </source>
</evidence>
<dbReference type="PROSITE" id="PS51885">
    <property type="entry name" value="NEPRILYSIN"/>
    <property type="match status" value="1"/>
</dbReference>
<feature type="domain" description="Peptidase M13 C-terminal" evidence="9">
    <location>
        <begin position="477"/>
        <end position="679"/>
    </location>
</feature>
<dbReference type="Gene3D" id="1.10.1380.10">
    <property type="entry name" value="Neutral endopeptidase , domain2"/>
    <property type="match status" value="1"/>
</dbReference>
<dbReference type="PANTHER" id="PTHR11733:SF167">
    <property type="entry name" value="FI17812P1-RELATED"/>
    <property type="match status" value="1"/>
</dbReference>
<comment type="cofactor">
    <cofactor evidence="1">
        <name>Zn(2+)</name>
        <dbReference type="ChEBI" id="CHEBI:29105"/>
    </cofactor>
</comment>
<dbReference type="InterPro" id="IPR000718">
    <property type="entry name" value="Peptidase_M13"/>
</dbReference>
<dbReference type="Pfam" id="PF05649">
    <property type="entry name" value="Peptidase_M13_N"/>
    <property type="match status" value="1"/>
</dbReference>
<reference evidence="12" key="1">
    <citation type="submission" date="2016-10" db="EMBL/GenBank/DDBJ databases">
        <authorList>
            <person name="Varghese N."/>
            <person name="Submissions S."/>
        </authorList>
    </citation>
    <scope>NUCLEOTIDE SEQUENCE [LARGE SCALE GENOMIC DNA]</scope>
    <source>
        <strain evidence="12">DSM 16471</strain>
    </source>
</reference>
<feature type="domain" description="Peptidase M13 N-terminal" evidence="10">
    <location>
        <begin position="44"/>
        <end position="424"/>
    </location>
</feature>
<keyword evidence="7" id="KW-0482">Metalloprotease</keyword>
<dbReference type="InterPro" id="IPR024079">
    <property type="entry name" value="MetalloPept_cat_dom_sf"/>
</dbReference>
<dbReference type="InterPro" id="IPR018497">
    <property type="entry name" value="Peptidase_M13_C"/>
</dbReference>
<name>A0A1H7QMV5_9FLAO</name>
<feature type="signal peptide" evidence="8">
    <location>
        <begin position="1"/>
        <end position="21"/>
    </location>
</feature>
<dbReference type="GO" id="GO:0016485">
    <property type="term" value="P:protein processing"/>
    <property type="evidence" value="ECO:0007669"/>
    <property type="project" value="TreeGrafter"/>
</dbReference>
<evidence type="ECO:0000256" key="7">
    <source>
        <dbReference type="ARBA" id="ARBA00023049"/>
    </source>
</evidence>
<dbReference type="GO" id="GO:0004222">
    <property type="term" value="F:metalloendopeptidase activity"/>
    <property type="evidence" value="ECO:0007669"/>
    <property type="project" value="InterPro"/>
</dbReference>
<dbReference type="GO" id="GO:0005886">
    <property type="term" value="C:plasma membrane"/>
    <property type="evidence" value="ECO:0007669"/>
    <property type="project" value="TreeGrafter"/>
</dbReference>
<dbReference type="GO" id="GO:0046872">
    <property type="term" value="F:metal ion binding"/>
    <property type="evidence" value="ECO:0007669"/>
    <property type="project" value="UniProtKB-KW"/>
</dbReference>
<dbReference type="SUPFAM" id="SSF55486">
    <property type="entry name" value="Metalloproteases ('zincins'), catalytic domain"/>
    <property type="match status" value="1"/>
</dbReference>
<evidence type="ECO:0000313" key="11">
    <source>
        <dbReference type="EMBL" id="SEL49048.1"/>
    </source>
</evidence>
<accession>A0A1H7QMV5</accession>
<dbReference type="PRINTS" id="PR00786">
    <property type="entry name" value="NEPRILYSIN"/>
</dbReference>
<evidence type="ECO:0000256" key="3">
    <source>
        <dbReference type="ARBA" id="ARBA00022670"/>
    </source>
</evidence>
<dbReference type="Gene3D" id="3.40.390.10">
    <property type="entry name" value="Collagenase (Catalytic Domain)"/>
    <property type="match status" value="1"/>
</dbReference>
<dbReference type="OrthoDB" id="9775677at2"/>
<evidence type="ECO:0000256" key="6">
    <source>
        <dbReference type="ARBA" id="ARBA00022833"/>
    </source>
</evidence>
<evidence type="ECO:0000259" key="9">
    <source>
        <dbReference type="Pfam" id="PF01431"/>
    </source>
</evidence>
<dbReference type="RefSeq" id="WP_091623361.1">
    <property type="nucleotide sequence ID" value="NZ_FNZN01000004.1"/>
</dbReference>
<dbReference type="CDD" id="cd08662">
    <property type="entry name" value="M13"/>
    <property type="match status" value="1"/>
</dbReference>
<dbReference type="Proteomes" id="UP000198990">
    <property type="component" value="Unassembled WGS sequence"/>
</dbReference>
<keyword evidence="8" id="KW-0732">Signal</keyword>
<dbReference type="InterPro" id="IPR008753">
    <property type="entry name" value="Peptidase_M13_N"/>
</dbReference>
<comment type="similarity">
    <text evidence="2">Belongs to the peptidase M13 family.</text>
</comment>
<keyword evidence="3" id="KW-0645">Protease</keyword>
<dbReference type="InterPro" id="IPR042089">
    <property type="entry name" value="Peptidase_M13_dom_2"/>
</dbReference>
<keyword evidence="5" id="KW-0378">Hydrolase</keyword>
<keyword evidence="12" id="KW-1185">Reference proteome</keyword>
<keyword evidence="4" id="KW-0479">Metal-binding</keyword>